<comment type="caution">
    <text evidence="1">The sequence shown here is derived from an EMBL/GenBank/DDBJ whole genome shotgun (WGS) entry which is preliminary data.</text>
</comment>
<accession>A0A8J7C1Z6</accession>
<dbReference type="EMBL" id="JACXWD010000001">
    <property type="protein sequence ID" value="MBD3866511.1"/>
    <property type="molecule type" value="Genomic_DNA"/>
</dbReference>
<protein>
    <submittedName>
        <fullName evidence="1">Uncharacterized protein</fullName>
    </submittedName>
</protein>
<sequence length="199" mass="23203">MTAEREATRNRLTREINWSRIPSDNTLLRLIGPDITLFSAAAWDGYYLKSDDCEEDSPLDWVSRLRVGFNSSISLLRQVYHVRKVYAAPKQAGPGVLLPCILTRSNDERKNGLVEKGFAVLFDPRRYPLAPLDREPKGYEPGTFLFRHCKGNLFLFYVRHANRRPPEKNRRTEMEKLLSQDEPYVRSIDISRHVLRREN</sequence>
<dbReference type="AlphaFoldDB" id="A0A8J7C1Z6"/>
<organism evidence="1 2">
    <name type="scientific">Candidatus Polarisedimenticola svalbardensis</name>
    <dbReference type="NCBI Taxonomy" id="2886004"/>
    <lineage>
        <taxon>Bacteria</taxon>
        <taxon>Pseudomonadati</taxon>
        <taxon>Acidobacteriota</taxon>
        <taxon>Candidatus Polarisedimenticolia</taxon>
        <taxon>Candidatus Polarisedimenticolales</taxon>
        <taxon>Candidatus Polarisedimenticolaceae</taxon>
        <taxon>Candidatus Polarisedimenticola</taxon>
    </lineage>
</organism>
<dbReference type="Proteomes" id="UP000648239">
    <property type="component" value="Unassembled WGS sequence"/>
</dbReference>
<proteinExistence type="predicted"/>
<evidence type="ECO:0000313" key="1">
    <source>
        <dbReference type="EMBL" id="MBD3866511.1"/>
    </source>
</evidence>
<name>A0A8J7C1Z6_9BACT</name>
<gene>
    <name evidence="1" type="ORF">IFK94_00140</name>
</gene>
<reference evidence="1 2" key="1">
    <citation type="submission" date="2020-08" db="EMBL/GenBank/DDBJ databases">
        <title>Acidobacteriota in marine sediments use diverse sulfur dissimilation pathways.</title>
        <authorList>
            <person name="Wasmund K."/>
        </authorList>
    </citation>
    <scope>NUCLEOTIDE SEQUENCE [LARGE SCALE GENOMIC DNA]</scope>
    <source>
        <strain evidence="1">MAG AM4</strain>
    </source>
</reference>
<evidence type="ECO:0000313" key="2">
    <source>
        <dbReference type="Proteomes" id="UP000648239"/>
    </source>
</evidence>